<dbReference type="InterPro" id="IPR057666">
    <property type="entry name" value="DrpA_SLOG"/>
</dbReference>
<dbReference type="OrthoDB" id="9785707at2"/>
<dbReference type="GO" id="GO:0009294">
    <property type="term" value="P:DNA-mediated transformation"/>
    <property type="evidence" value="ECO:0007669"/>
    <property type="project" value="InterPro"/>
</dbReference>
<dbReference type="NCBIfam" id="TIGR00732">
    <property type="entry name" value="dprA"/>
    <property type="match status" value="1"/>
</dbReference>
<proteinExistence type="inferred from homology"/>
<evidence type="ECO:0000259" key="3">
    <source>
        <dbReference type="Pfam" id="PF17782"/>
    </source>
</evidence>
<dbReference type="RefSeq" id="WP_106480796.1">
    <property type="nucleotide sequence ID" value="NZ_CP032819.1"/>
</dbReference>
<dbReference type="PANTHER" id="PTHR43022">
    <property type="entry name" value="PROTEIN SMF"/>
    <property type="match status" value="1"/>
</dbReference>
<evidence type="ECO:0000256" key="1">
    <source>
        <dbReference type="ARBA" id="ARBA00006525"/>
    </source>
</evidence>
<dbReference type="InterPro" id="IPR041614">
    <property type="entry name" value="DprA_WH"/>
</dbReference>
<dbReference type="Gene3D" id="1.10.10.10">
    <property type="entry name" value="Winged helix-like DNA-binding domain superfamily/Winged helix DNA-binding domain"/>
    <property type="match status" value="1"/>
</dbReference>
<sequence length="370" mass="41129">MNYENSILTKVAITMAPRLNNALFSSLFQQCGGISGFFEETDQNIEALFRENNLTNIQPERSRWLQMAEQELKVMEKYHIHVRGIEDSNYPRLLKHCADAPLVLFYKGSLEEDDTKNIAIVGTRKATEMGKKRIDTLLHELADTGYHPNIISGLAYGIDIAAHTACVHYGLKAQAVLGHGLHMVYPASHKSMTEKILEQGGALISEFPTCAQVLPTNFLQRNRIVAGMSEATLVAESPVKGGAMSTARQALSYNRDVMAIPGRPEDPTFSGCNLLIKQNIAALVENVKDMLRILNWPLLSTGPQQMSLDLFSESNHEVLLLEILGKTGEQNIDQLHQLTRIPVHDLSVLLLKLELEGRAMQLPGNCYTLI</sequence>
<gene>
    <name evidence="4" type="primary">dprA</name>
    <name evidence="4" type="ORF">D8S85_11790</name>
</gene>
<evidence type="ECO:0000313" key="5">
    <source>
        <dbReference type="Proteomes" id="UP000270673"/>
    </source>
</evidence>
<feature type="domain" description="Smf/DprA SLOG" evidence="2">
    <location>
        <begin position="84"/>
        <end position="293"/>
    </location>
</feature>
<dbReference type="Pfam" id="PF02481">
    <property type="entry name" value="DNA_processg_A"/>
    <property type="match status" value="1"/>
</dbReference>
<dbReference type="EMBL" id="CP032819">
    <property type="protein sequence ID" value="AZS30154.1"/>
    <property type="molecule type" value="Genomic_DNA"/>
</dbReference>
<name>A0A3Q9IUB4_9BACT</name>
<dbReference type="InterPro" id="IPR036388">
    <property type="entry name" value="WH-like_DNA-bd_sf"/>
</dbReference>
<reference evidence="4 5" key="1">
    <citation type="submission" date="2018-10" db="EMBL/GenBank/DDBJ databases">
        <title>Butyricimonas faecalis sp. nov., isolated from human faeces and emended description of the genus Butyricimonas.</title>
        <authorList>
            <person name="Le Roy T."/>
            <person name="Van der Smissen P."/>
            <person name="Paquot A."/>
            <person name="Delzenne N."/>
            <person name="Muccioli G."/>
            <person name="Collet J.-F."/>
            <person name="Cani P.D."/>
        </authorList>
    </citation>
    <scope>NUCLEOTIDE SEQUENCE [LARGE SCALE GENOMIC DNA]</scope>
    <source>
        <strain evidence="4 5">H184</strain>
    </source>
</reference>
<dbReference type="Pfam" id="PF17782">
    <property type="entry name" value="WHD_DprA"/>
    <property type="match status" value="1"/>
</dbReference>
<dbReference type="SUPFAM" id="SSF102405">
    <property type="entry name" value="MCP/YpsA-like"/>
    <property type="match status" value="1"/>
</dbReference>
<dbReference type="AlphaFoldDB" id="A0A3Q9IUB4"/>
<dbReference type="Gene3D" id="3.40.50.450">
    <property type="match status" value="1"/>
</dbReference>
<keyword evidence="5" id="KW-1185">Reference proteome</keyword>
<dbReference type="KEGG" id="buy:D8S85_11790"/>
<dbReference type="PANTHER" id="PTHR43022:SF1">
    <property type="entry name" value="PROTEIN SMF"/>
    <property type="match status" value="1"/>
</dbReference>
<dbReference type="Proteomes" id="UP000270673">
    <property type="component" value="Chromosome"/>
</dbReference>
<feature type="domain" description="DprA winged helix" evidence="3">
    <location>
        <begin position="320"/>
        <end position="365"/>
    </location>
</feature>
<evidence type="ECO:0000259" key="2">
    <source>
        <dbReference type="Pfam" id="PF02481"/>
    </source>
</evidence>
<evidence type="ECO:0000313" key="4">
    <source>
        <dbReference type="EMBL" id="AZS30154.1"/>
    </source>
</evidence>
<organism evidence="4 5">
    <name type="scientific">Butyricimonas faecalis</name>
    <dbReference type="NCBI Taxonomy" id="2093856"/>
    <lineage>
        <taxon>Bacteria</taxon>
        <taxon>Pseudomonadati</taxon>
        <taxon>Bacteroidota</taxon>
        <taxon>Bacteroidia</taxon>
        <taxon>Bacteroidales</taxon>
        <taxon>Odoribacteraceae</taxon>
        <taxon>Butyricimonas</taxon>
    </lineage>
</organism>
<comment type="similarity">
    <text evidence="1">Belongs to the DprA/Smf family.</text>
</comment>
<dbReference type="InterPro" id="IPR003488">
    <property type="entry name" value="DprA"/>
</dbReference>
<protein>
    <submittedName>
        <fullName evidence="4">DNA-protecting protein DprA</fullName>
    </submittedName>
</protein>
<accession>A0A3Q9IUB4</accession>